<dbReference type="AlphaFoldDB" id="A0A6J0NSK0"/>
<dbReference type="GeneID" id="108857229"/>
<protein>
    <submittedName>
        <fullName evidence="3">Uncharacterized protein LOC108857229</fullName>
    </submittedName>
</protein>
<sequence length="156" mass="18113">MDSVFRSAREKLEKEHRESRETGKLKLEREKKDKEAAERQRQAVEASQRARRLEAIESQMMKVEDNLREEKEDVIARRGGDCIIQAIPPWMKTNMPQRIAKEKYEDVFEWDDAEGAEWEVGDAPGTGSCQRFTWNVRAQEEEKNKTTAAGKNTEGK</sequence>
<accession>A0A6J0NSK0</accession>
<evidence type="ECO:0000256" key="1">
    <source>
        <dbReference type="SAM" id="MobiDB-lite"/>
    </source>
</evidence>
<feature type="region of interest" description="Disordered" evidence="1">
    <location>
        <begin position="137"/>
        <end position="156"/>
    </location>
</feature>
<dbReference type="Proteomes" id="UP000504610">
    <property type="component" value="Chromosome 5"/>
</dbReference>
<gene>
    <name evidence="3" type="primary">LOC108857229</name>
</gene>
<name>A0A6J0NSK0_RAPSA</name>
<organism evidence="2 3">
    <name type="scientific">Raphanus sativus</name>
    <name type="common">Radish</name>
    <name type="synonym">Raphanus raphanistrum var. sativus</name>
    <dbReference type="NCBI Taxonomy" id="3726"/>
    <lineage>
        <taxon>Eukaryota</taxon>
        <taxon>Viridiplantae</taxon>
        <taxon>Streptophyta</taxon>
        <taxon>Embryophyta</taxon>
        <taxon>Tracheophyta</taxon>
        <taxon>Spermatophyta</taxon>
        <taxon>Magnoliopsida</taxon>
        <taxon>eudicotyledons</taxon>
        <taxon>Gunneridae</taxon>
        <taxon>Pentapetalae</taxon>
        <taxon>rosids</taxon>
        <taxon>malvids</taxon>
        <taxon>Brassicales</taxon>
        <taxon>Brassicaceae</taxon>
        <taxon>Brassiceae</taxon>
        <taxon>Raphanus</taxon>
    </lineage>
</organism>
<reference evidence="3" key="2">
    <citation type="submission" date="2025-08" db="UniProtKB">
        <authorList>
            <consortium name="RefSeq"/>
        </authorList>
    </citation>
    <scope>IDENTIFICATION</scope>
    <source>
        <tissue evidence="3">Leaf</tissue>
    </source>
</reference>
<keyword evidence="2" id="KW-1185">Reference proteome</keyword>
<proteinExistence type="predicted"/>
<dbReference type="KEGG" id="rsz:108857229"/>
<dbReference type="RefSeq" id="XP_018486688.1">
    <property type="nucleotide sequence ID" value="XM_018631186.2"/>
</dbReference>
<evidence type="ECO:0000313" key="2">
    <source>
        <dbReference type="Proteomes" id="UP000504610"/>
    </source>
</evidence>
<reference evidence="2" key="1">
    <citation type="journal article" date="2019" name="Database">
        <title>The radish genome database (RadishGD): an integrated information resource for radish genomics.</title>
        <authorList>
            <person name="Yu H.J."/>
            <person name="Baek S."/>
            <person name="Lee Y.J."/>
            <person name="Cho A."/>
            <person name="Mun J.H."/>
        </authorList>
    </citation>
    <scope>NUCLEOTIDE SEQUENCE [LARGE SCALE GENOMIC DNA]</scope>
    <source>
        <strain evidence="2">cv. WK10039</strain>
    </source>
</reference>
<feature type="region of interest" description="Disordered" evidence="1">
    <location>
        <begin position="1"/>
        <end position="47"/>
    </location>
</feature>
<evidence type="ECO:0000313" key="3">
    <source>
        <dbReference type="RefSeq" id="XP_018486688.1"/>
    </source>
</evidence>
<feature type="compositionally biased region" description="Basic and acidic residues" evidence="1">
    <location>
        <begin position="7"/>
        <end position="42"/>
    </location>
</feature>
<dbReference type="OrthoDB" id="1106522at2759"/>